<dbReference type="OrthoDB" id="8301995at2"/>
<protein>
    <recommendedName>
        <fullName evidence="4">DUF945 domain-containing protein</fullName>
    </recommendedName>
</protein>
<accession>A0A1C3X5Z5</accession>
<evidence type="ECO:0008006" key="4">
    <source>
        <dbReference type="Google" id="ProtNLM"/>
    </source>
</evidence>
<dbReference type="RefSeq" id="WP_092855864.1">
    <property type="nucleotide sequence ID" value="NZ_FMAH01000060.1"/>
</dbReference>
<name>A0A1C3X5Z5_9HYPH</name>
<dbReference type="AlphaFoldDB" id="A0A1C3X5Z5"/>
<dbReference type="Proteomes" id="UP000199435">
    <property type="component" value="Unassembled WGS sequence"/>
</dbReference>
<evidence type="ECO:0000313" key="3">
    <source>
        <dbReference type="Proteomes" id="UP000199435"/>
    </source>
</evidence>
<reference evidence="3" key="1">
    <citation type="submission" date="2016-08" db="EMBL/GenBank/DDBJ databases">
        <authorList>
            <person name="Varghese N."/>
            <person name="Submissions Spin"/>
        </authorList>
    </citation>
    <scope>NUCLEOTIDE SEQUENCE [LARGE SCALE GENOMIC DNA]</scope>
    <source>
        <strain evidence="3">HAMBI 2971</strain>
    </source>
</reference>
<evidence type="ECO:0000313" key="2">
    <source>
        <dbReference type="EMBL" id="SCB47658.1"/>
    </source>
</evidence>
<sequence length="486" mass="52055">MRFKAVAVAAVLAAGVAGVAQAADVNEQGAKDLFNNLTYFLPDDIVKSGGISVKPVSPHYEITYDLQTLFSKLDVSDLTITGLKPLMMLATPQDSGLWNIEGNNALDITANSKPSSGPAMEFRYALASSTFKGVFDPALHYLRSMDLQGKGITFATKTTDENNSVQKNDATVDSIGYTLSSADSGEPGRLDMKMNGSMQSFYDKISSEDVALGEVKIAAIDFNVGATKLPLKAVNSLLHFVSEHKDEKTLSDADSKALKALLLEAMPIVGSFEESIATKDIAVTTPFGDGGLQKLGYFVKLAGPANAMSADFGLNAEKLTLATGLVPDDFMAFVPDAADFQLQVPNLNFSALMEVLQQSDFKDPESNAAVDTKLQQAMFPDGTMTINFPKISAVSSLYDVEATGSMRGWLTEKDRVSMKMTVLARDLDKTIVAVQEAAKTKADLSQLSFGLMMAKGFAKTDADGRSRWDIDLSDTGSVTVNGQVMK</sequence>
<dbReference type="STRING" id="411945.GA0061102_106025"/>
<feature type="signal peptide" evidence="1">
    <location>
        <begin position="1"/>
        <end position="22"/>
    </location>
</feature>
<proteinExistence type="predicted"/>
<dbReference type="EMBL" id="FMAH01000060">
    <property type="protein sequence ID" value="SCB47658.1"/>
    <property type="molecule type" value="Genomic_DNA"/>
</dbReference>
<feature type="chain" id="PRO_5008686223" description="DUF945 domain-containing protein" evidence="1">
    <location>
        <begin position="23"/>
        <end position="486"/>
    </location>
</feature>
<gene>
    <name evidence="2" type="ORF">GA0061102_106025</name>
</gene>
<keyword evidence="3" id="KW-1185">Reference proteome</keyword>
<organism evidence="2 3">
    <name type="scientific">Rhizobium miluonense</name>
    <dbReference type="NCBI Taxonomy" id="411945"/>
    <lineage>
        <taxon>Bacteria</taxon>
        <taxon>Pseudomonadati</taxon>
        <taxon>Pseudomonadota</taxon>
        <taxon>Alphaproteobacteria</taxon>
        <taxon>Hyphomicrobiales</taxon>
        <taxon>Rhizobiaceae</taxon>
        <taxon>Rhizobium/Agrobacterium group</taxon>
        <taxon>Rhizobium</taxon>
    </lineage>
</organism>
<keyword evidence="1" id="KW-0732">Signal</keyword>
<evidence type="ECO:0000256" key="1">
    <source>
        <dbReference type="SAM" id="SignalP"/>
    </source>
</evidence>